<dbReference type="Gene3D" id="3.40.50.300">
    <property type="entry name" value="P-loop containing nucleotide triphosphate hydrolases"/>
    <property type="match status" value="1"/>
</dbReference>
<accession>A1ZK03</accession>
<sequence>MGIIRPEVRNKHLKDFPQHEELLTPFLKSFFVTRGAKRQFFRKQSKTELFEFFLSPEENTKEKFGFNLELLLIYSPHNEMAARTIQAVEEVYEGYPAKGRVETLVYILISESTDVHKWLKNYSSSQRSREPRIIIAFSASELRQNARISNYINNKISEQFYQRDLFDFSLPLKEDAYFFGRERLLTTYYDAVKKSENRGLFGLRKTGKTSFLYKLKRTVEFEKKGVILFFDCKNPSIKKLRWNEFLGEICNTISDRTGIKIAAKSKKYTEKKIATTFSNLIKKVAELEDNNRVALIFDEIEYISFLNEKEEHWIDDYIDFWQTIWSCQSEHRNLVFFIAGLNPNVLDTNRVKGVQNPLFGIVSPDYLTGFTKSEMKLMVSSLGKKIGLDFTDTALNYLYTQYGGHPHLTRKSCSWINKDYTDQAIHKPITISDNDLIKSQERRDLDLSYYSGHVVAELSDFYPDEYTMLEMLSSGEIRDFIEFSTEPEFTKHLMGYGLLKYDSHNMPKITIPVVEKHIGLELAKKEGRKTILRVITPDQRELWLPKRIDYIIKDFQLLVDLIDNAGQPSLFGKFSFPESSKFSRVEVCDTELKFENFINTCFQCFVESIEVYGKPDKKYYRDTITPQYPSLVHALERIRVYRHNYHHLKLSMPITKDKLVDYLKADLESQKPSQVKDLHFVLQQCVLDNLLAGLQVEINRLT</sequence>
<dbReference type="Proteomes" id="UP000004095">
    <property type="component" value="Unassembled WGS sequence"/>
</dbReference>
<protein>
    <submittedName>
        <fullName evidence="1">Uncharacterized protein</fullName>
    </submittedName>
</protein>
<dbReference type="OrthoDB" id="9811804at2"/>
<dbReference type="PANTHER" id="PTHR34301">
    <property type="entry name" value="DNA-BINDING PROTEIN-RELATED"/>
    <property type="match status" value="1"/>
</dbReference>
<proteinExistence type="predicted"/>
<evidence type="ECO:0000313" key="1">
    <source>
        <dbReference type="EMBL" id="EAY29456.1"/>
    </source>
</evidence>
<name>A1ZK03_MICM2</name>
<reference evidence="1 2" key="1">
    <citation type="submission" date="2007-01" db="EMBL/GenBank/DDBJ databases">
        <authorList>
            <person name="Haygood M."/>
            <person name="Podell S."/>
            <person name="Anderson C."/>
            <person name="Hopkinson B."/>
            <person name="Roe K."/>
            <person name="Barbeau K."/>
            <person name="Gaasterland T."/>
            <person name="Ferriera S."/>
            <person name="Johnson J."/>
            <person name="Kravitz S."/>
            <person name="Beeson K."/>
            <person name="Sutton G."/>
            <person name="Rogers Y.-H."/>
            <person name="Friedman R."/>
            <person name="Frazier M."/>
            <person name="Venter J.C."/>
        </authorList>
    </citation>
    <scope>NUCLEOTIDE SEQUENCE [LARGE SCALE GENOMIC DNA]</scope>
    <source>
        <strain evidence="1 2">ATCC 23134</strain>
    </source>
</reference>
<dbReference type="EMBL" id="AAWS01000011">
    <property type="protein sequence ID" value="EAY29456.1"/>
    <property type="molecule type" value="Genomic_DNA"/>
</dbReference>
<dbReference type="AlphaFoldDB" id="A1ZK03"/>
<evidence type="ECO:0000313" key="2">
    <source>
        <dbReference type="Proteomes" id="UP000004095"/>
    </source>
</evidence>
<dbReference type="InterPro" id="IPR027417">
    <property type="entry name" value="P-loop_NTPase"/>
</dbReference>
<dbReference type="PANTHER" id="PTHR34301:SF8">
    <property type="entry name" value="ATPASE DOMAIN-CONTAINING PROTEIN"/>
    <property type="match status" value="1"/>
</dbReference>
<dbReference type="eggNOG" id="COG1672">
    <property type="taxonomic scope" value="Bacteria"/>
</dbReference>
<comment type="caution">
    <text evidence="1">The sequence shown here is derived from an EMBL/GenBank/DDBJ whole genome shotgun (WGS) entry which is preliminary data.</text>
</comment>
<dbReference type="RefSeq" id="WP_002696523.1">
    <property type="nucleotide sequence ID" value="NZ_AAWS01000011.1"/>
</dbReference>
<gene>
    <name evidence="1" type="ORF">M23134_01516</name>
</gene>
<organism evidence="1 2">
    <name type="scientific">Microscilla marina ATCC 23134</name>
    <dbReference type="NCBI Taxonomy" id="313606"/>
    <lineage>
        <taxon>Bacteria</taxon>
        <taxon>Pseudomonadati</taxon>
        <taxon>Bacteroidota</taxon>
        <taxon>Cytophagia</taxon>
        <taxon>Cytophagales</taxon>
        <taxon>Microscillaceae</taxon>
        <taxon>Microscilla</taxon>
    </lineage>
</organism>
<dbReference type="SUPFAM" id="SSF52540">
    <property type="entry name" value="P-loop containing nucleoside triphosphate hydrolases"/>
    <property type="match status" value="1"/>
</dbReference>
<keyword evidence="2" id="KW-1185">Reference proteome</keyword>